<sequence length="190" mass="21952">MGRGKKLSDYEKGVITGLADSDLTHAEIAARIHRSRNVVSNFLRNRGKYGTAKSPGRPKKLSEKTRRRIVQKIAKSTVWNVLHDAKNMKWSKMNVGPRLTEKHKTARLEFARKYLKQDWHKVIFTDEKKFNLDGPDGLAYYWRDLRTEPHYFNRRNFGGGSTMVWGGFCADGTLRIAFRFMSAVQPKDGY</sequence>
<dbReference type="WBParaSite" id="JU765_v2.g14356.t1">
    <property type="protein sequence ID" value="JU765_v2.g14356.t1"/>
    <property type="gene ID" value="JU765_v2.g14356"/>
</dbReference>
<protein>
    <submittedName>
        <fullName evidence="2">Transposase</fullName>
    </submittedName>
</protein>
<name>A0AC34QA22_9BILA</name>
<accession>A0AC34QA22</accession>
<evidence type="ECO:0000313" key="2">
    <source>
        <dbReference type="WBParaSite" id="JU765_v2.g14356.t1"/>
    </source>
</evidence>
<proteinExistence type="predicted"/>
<reference evidence="2" key="1">
    <citation type="submission" date="2022-11" db="UniProtKB">
        <authorList>
            <consortium name="WormBaseParasite"/>
        </authorList>
    </citation>
    <scope>IDENTIFICATION</scope>
</reference>
<organism evidence="1 2">
    <name type="scientific">Panagrolaimus sp. JU765</name>
    <dbReference type="NCBI Taxonomy" id="591449"/>
    <lineage>
        <taxon>Eukaryota</taxon>
        <taxon>Metazoa</taxon>
        <taxon>Ecdysozoa</taxon>
        <taxon>Nematoda</taxon>
        <taxon>Chromadorea</taxon>
        <taxon>Rhabditida</taxon>
        <taxon>Tylenchina</taxon>
        <taxon>Panagrolaimomorpha</taxon>
        <taxon>Panagrolaimoidea</taxon>
        <taxon>Panagrolaimidae</taxon>
        <taxon>Panagrolaimus</taxon>
    </lineage>
</organism>
<evidence type="ECO:0000313" key="1">
    <source>
        <dbReference type="Proteomes" id="UP000887576"/>
    </source>
</evidence>
<dbReference type="Proteomes" id="UP000887576">
    <property type="component" value="Unplaced"/>
</dbReference>